<organism evidence="1 2">
    <name type="scientific">Lihuaxuella thermophila</name>
    <dbReference type="NCBI Taxonomy" id="1173111"/>
    <lineage>
        <taxon>Bacteria</taxon>
        <taxon>Bacillati</taxon>
        <taxon>Bacillota</taxon>
        <taxon>Bacilli</taxon>
        <taxon>Bacillales</taxon>
        <taxon>Thermoactinomycetaceae</taxon>
        <taxon>Lihuaxuella</taxon>
    </lineage>
</organism>
<name>A0A1H8BGA5_9BACL</name>
<accession>A0A1H8BGA5</accession>
<dbReference type="STRING" id="1173111.SAMN05444955_102168"/>
<proteinExistence type="predicted"/>
<evidence type="ECO:0000313" key="2">
    <source>
        <dbReference type="Proteomes" id="UP000199695"/>
    </source>
</evidence>
<dbReference type="AlphaFoldDB" id="A0A1H8BGA5"/>
<keyword evidence="2" id="KW-1185">Reference proteome</keyword>
<reference evidence="1 2" key="1">
    <citation type="submission" date="2016-10" db="EMBL/GenBank/DDBJ databases">
        <authorList>
            <person name="de Groot N.N."/>
        </authorList>
    </citation>
    <scope>NUCLEOTIDE SEQUENCE [LARGE SCALE GENOMIC DNA]</scope>
    <source>
        <strain evidence="1 2">DSM 46701</strain>
    </source>
</reference>
<dbReference type="RefSeq" id="WP_089965093.1">
    <property type="nucleotide sequence ID" value="NZ_FOCQ01000002.1"/>
</dbReference>
<dbReference type="OrthoDB" id="2990082at2"/>
<evidence type="ECO:0000313" key="1">
    <source>
        <dbReference type="EMBL" id="SEM81812.1"/>
    </source>
</evidence>
<dbReference type="Proteomes" id="UP000199695">
    <property type="component" value="Unassembled WGS sequence"/>
</dbReference>
<protein>
    <submittedName>
        <fullName evidence="1">Uncharacterized protein</fullName>
    </submittedName>
</protein>
<gene>
    <name evidence="1" type="ORF">SAMN05444955_102168</name>
</gene>
<sequence length="109" mass="12578">MQKHTFSVPYSVVEKLPAKERFLYYELCRLAAPRNYFDTEFKISVPKGGLISSTRRLSNIIDYSYSLTSELIDNLVEKKLIEMTPIDTGSKVPTFFMIQVFEVYAPSHS</sequence>
<dbReference type="EMBL" id="FOCQ01000002">
    <property type="protein sequence ID" value="SEM81812.1"/>
    <property type="molecule type" value="Genomic_DNA"/>
</dbReference>